<name>A0A8J5C947_CHIOP</name>
<reference evidence="1" key="1">
    <citation type="submission" date="2020-07" db="EMBL/GenBank/DDBJ databases">
        <title>The High-quality genome of the commercially important snow crab, Chionoecetes opilio.</title>
        <authorList>
            <person name="Jeong J.-H."/>
            <person name="Ryu S."/>
        </authorList>
    </citation>
    <scope>NUCLEOTIDE SEQUENCE</scope>
    <source>
        <strain evidence="1">MADBK_172401_WGS</strain>
        <tissue evidence="1">Digestive gland</tissue>
    </source>
</reference>
<evidence type="ECO:0000313" key="2">
    <source>
        <dbReference type="Proteomes" id="UP000770661"/>
    </source>
</evidence>
<sequence length="143" mass="15369">MDEQLCGAGLPDFTISVDSVTRLCCPRRQVLLEVAALPPLQLSPQWHLVLLREGGGAGHRGHDEGGQGCAPRRQLRRWIAASWCGCCLMSPPHVCAHDNSLYFLDNSSAPTADAASTLPPLRATITVHPRDRGFVVQTCAASS</sequence>
<organism evidence="1 2">
    <name type="scientific">Chionoecetes opilio</name>
    <name type="common">Atlantic snow crab</name>
    <name type="synonym">Cancer opilio</name>
    <dbReference type="NCBI Taxonomy" id="41210"/>
    <lineage>
        <taxon>Eukaryota</taxon>
        <taxon>Metazoa</taxon>
        <taxon>Ecdysozoa</taxon>
        <taxon>Arthropoda</taxon>
        <taxon>Crustacea</taxon>
        <taxon>Multicrustacea</taxon>
        <taxon>Malacostraca</taxon>
        <taxon>Eumalacostraca</taxon>
        <taxon>Eucarida</taxon>
        <taxon>Decapoda</taxon>
        <taxon>Pleocyemata</taxon>
        <taxon>Brachyura</taxon>
        <taxon>Eubrachyura</taxon>
        <taxon>Majoidea</taxon>
        <taxon>Majidae</taxon>
        <taxon>Chionoecetes</taxon>
    </lineage>
</organism>
<proteinExistence type="predicted"/>
<gene>
    <name evidence="1" type="ORF">GWK47_053408</name>
</gene>
<comment type="caution">
    <text evidence="1">The sequence shown here is derived from an EMBL/GenBank/DDBJ whole genome shotgun (WGS) entry which is preliminary data.</text>
</comment>
<protein>
    <submittedName>
        <fullName evidence="1">Uncharacterized protein</fullName>
    </submittedName>
</protein>
<accession>A0A8J5C947</accession>
<evidence type="ECO:0000313" key="1">
    <source>
        <dbReference type="EMBL" id="KAG0717948.1"/>
    </source>
</evidence>
<keyword evidence="2" id="KW-1185">Reference proteome</keyword>
<dbReference type="AlphaFoldDB" id="A0A8J5C947"/>
<dbReference type="Proteomes" id="UP000770661">
    <property type="component" value="Unassembled WGS sequence"/>
</dbReference>
<dbReference type="EMBL" id="JACEEZ010016852">
    <property type="protein sequence ID" value="KAG0717948.1"/>
    <property type="molecule type" value="Genomic_DNA"/>
</dbReference>